<accession>A0ABM7WSS9</accession>
<feature type="domain" description="YutG/PgpA" evidence="2">
    <location>
        <begin position="3"/>
        <end position="140"/>
    </location>
</feature>
<feature type="transmembrane region" description="Helical" evidence="1">
    <location>
        <begin position="37"/>
        <end position="55"/>
    </location>
</feature>
<evidence type="ECO:0000313" key="3">
    <source>
        <dbReference type="EMBL" id="BDG02522.1"/>
    </source>
</evidence>
<keyword evidence="4" id="KW-1185">Reference proteome</keyword>
<dbReference type="SUPFAM" id="SSF101307">
    <property type="entry name" value="YutG-like"/>
    <property type="match status" value="1"/>
</dbReference>
<keyword evidence="1" id="KW-0472">Membrane</keyword>
<feature type="transmembrane region" description="Helical" evidence="1">
    <location>
        <begin position="75"/>
        <end position="99"/>
    </location>
</feature>
<gene>
    <name evidence="3" type="primary">pgpA</name>
    <name evidence="3" type="ORF">AMOR_15180</name>
</gene>
<dbReference type="InterPro" id="IPR036681">
    <property type="entry name" value="PgpA-like_sf"/>
</dbReference>
<evidence type="ECO:0000259" key="2">
    <source>
        <dbReference type="Pfam" id="PF04608"/>
    </source>
</evidence>
<keyword evidence="1" id="KW-0812">Transmembrane</keyword>
<dbReference type="PIRSF" id="PIRSF006162">
    <property type="entry name" value="PgpA"/>
    <property type="match status" value="1"/>
</dbReference>
<evidence type="ECO:0000313" key="4">
    <source>
        <dbReference type="Proteomes" id="UP001162891"/>
    </source>
</evidence>
<keyword evidence="1" id="KW-1133">Transmembrane helix</keyword>
<dbReference type="InterPro" id="IPR026037">
    <property type="entry name" value="PgpA"/>
</dbReference>
<dbReference type="InterPro" id="IPR007686">
    <property type="entry name" value="YutG/PgpA"/>
</dbReference>
<proteinExistence type="predicted"/>
<feature type="transmembrane region" description="Helical" evidence="1">
    <location>
        <begin position="127"/>
        <end position="148"/>
    </location>
</feature>
<name>A0ABM7WSS9_9BACT</name>
<sequence length="161" mass="17172">MLLAAWGPCGYAPVAPGTFGTLGAIPLYWALDRWLDAPQALVFTVLLCAVGVAAAQRAGRYWGIADASPIVIDEVVGYLVTMAFVPFSWPAALVGFLLFRLFDVLKPWPASAFDRVKNGFGVMMDDVAAGVFAWCALQLVAVALRLLAGCPGHWWCTGVAP</sequence>
<reference evidence="4" key="1">
    <citation type="journal article" date="2022" name="Int. J. Syst. Evol. Microbiol.">
        <title>Anaeromyxobacter oryzae sp. nov., Anaeromyxobacter diazotrophicus sp. nov. and Anaeromyxobacter paludicola sp. nov., isolated from paddy soils.</title>
        <authorList>
            <person name="Itoh H."/>
            <person name="Xu Z."/>
            <person name="Mise K."/>
            <person name="Masuda Y."/>
            <person name="Ushijima N."/>
            <person name="Hayakawa C."/>
            <person name="Shiratori Y."/>
            <person name="Senoo K."/>
        </authorList>
    </citation>
    <scope>NUCLEOTIDE SEQUENCE [LARGE SCALE GENOMIC DNA]</scope>
    <source>
        <strain evidence="4">Red232</strain>
    </source>
</reference>
<feature type="transmembrane region" description="Helical" evidence="1">
    <location>
        <begin position="12"/>
        <end position="31"/>
    </location>
</feature>
<dbReference type="EMBL" id="AP025591">
    <property type="protein sequence ID" value="BDG02522.1"/>
    <property type="molecule type" value="Genomic_DNA"/>
</dbReference>
<protein>
    <submittedName>
        <fullName evidence="3">Phosphatidylglycerophosphatase A</fullName>
    </submittedName>
</protein>
<dbReference type="CDD" id="cd06971">
    <property type="entry name" value="PgpA"/>
    <property type="match status" value="1"/>
</dbReference>
<dbReference type="Pfam" id="PF04608">
    <property type="entry name" value="PgpA"/>
    <property type="match status" value="1"/>
</dbReference>
<organism evidence="3 4">
    <name type="scientific">Anaeromyxobacter oryzae</name>
    <dbReference type="NCBI Taxonomy" id="2918170"/>
    <lineage>
        <taxon>Bacteria</taxon>
        <taxon>Pseudomonadati</taxon>
        <taxon>Myxococcota</taxon>
        <taxon>Myxococcia</taxon>
        <taxon>Myxococcales</taxon>
        <taxon>Cystobacterineae</taxon>
        <taxon>Anaeromyxobacteraceae</taxon>
        <taxon>Anaeromyxobacter</taxon>
    </lineage>
</organism>
<dbReference type="PANTHER" id="PTHR36305">
    <property type="entry name" value="PHOSPHATIDYLGLYCEROPHOSPHATASE A"/>
    <property type="match status" value="1"/>
</dbReference>
<evidence type="ECO:0000256" key="1">
    <source>
        <dbReference type="SAM" id="Phobius"/>
    </source>
</evidence>
<dbReference type="Proteomes" id="UP001162891">
    <property type="component" value="Chromosome"/>
</dbReference>
<dbReference type="PANTHER" id="PTHR36305:SF1">
    <property type="entry name" value="PHOSPHATIDYLGLYCEROPHOSPHATASE A"/>
    <property type="match status" value="1"/>
</dbReference>